<dbReference type="KEGG" id="otk:C6570_12910"/>
<reference evidence="4 5" key="1">
    <citation type="submission" date="2018-03" db="EMBL/GenBank/DDBJ databases">
        <title>Genome sequencing of Ottowia sp.</title>
        <authorList>
            <person name="Kim S.-J."/>
            <person name="Heo J."/>
            <person name="Kwon S.-W."/>
        </authorList>
    </citation>
    <scope>NUCLEOTIDE SEQUENCE [LARGE SCALE GENOMIC DNA]</scope>
    <source>
        <strain evidence="4 5">KADR8-3</strain>
    </source>
</reference>
<feature type="domain" description="IPTL-CTERM protein sorting" evidence="3">
    <location>
        <begin position="339"/>
        <end position="367"/>
    </location>
</feature>
<evidence type="ECO:0000313" key="5">
    <source>
        <dbReference type="Proteomes" id="UP000239709"/>
    </source>
</evidence>
<keyword evidence="1" id="KW-0472">Membrane</keyword>
<evidence type="ECO:0000313" key="4">
    <source>
        <dbReference type="EMBL" id="AVO35034.1"/>
    </source>
</evidence>
<dbReference type="OrthoDB" id="8812674at2"/>
<dbReference type="Pfam" id="PF00560">
    <property type="entry name" value="LRR_1"/>
    <property type="match status" value="1"/>
</dbReference>
<dbReference type="Proteomes" id="UP000239709">
    <property type="component" value="Chromosome"/>
</dbReference>
<proteinExistence type="predicted"/>
<keyword evidence="1" id="KW-0812">Transmembrane</keyword>
<dbReference type="PANTHER" id="PTHR48007:SF4">
    <property type="entry name" value="LEUCINE-RICH REPEAT RECEPTOR-LIKE PROTEIN KINASE PXC1"/>
    <property type="match status" value="1"/>
</dbReference>
<keyword evidence="5" id="KW-1185">Reference proteome</keyword>
<dbReference type="RefSeq" id="WP_106703583.1">
    <property type="nucleotide sequence ID" value="NZ_CP027666.1"/>
</dbReference>
<accession>A0A2S0MGL6</accession>
<name>A0A2S0MGL6_9BURK</name>
<dbReference type="InterPro" id="IPR046959">
    <property type="entry name" value="PRK1-6/SRF4-like"/>
</dbReference>
<evidence type="ECO:0000259" key="3">
    <source>
        <dbReference type="Pfam" id="PF18203"/>
    </source>
</evidence>
<dbReference type="InterPro" id="IPR026442">
    <property type="entry name" value="IPTL_CTERM"/>
</dbReference>
<keyword evidence="2" id="KW-0732">Signal</keyword>
<feature type="chain" id="PRO_5015428263" description="IPTL-CTERM protein sorting domain-containing protein" evidence="2">
    <location>
        <begin position="28"/>
        <end position="376"/>
    </location>
</feature>
<keyword evidence="1" id="KW-1133">Transmembrane helix</keyword>
<evidence type="ECO:0000256" key="2">
    <source>
        <dbReference type="SAM" id="SignalP"/>
    </source>
</evidence>
<dbReference type="PANTHER" id="PTHR48007">
    <property type="entry name" value="LEUCINE-RICH REPEAT RECEPTOR-LIKE PROTEIN KINASE PXC1"/>
    <property type="match status" value="1"/>
</dbReference>
<organism evidence="4 5">
    <name type="scientific">Ottowia oryzae</name>
    <dbReference type="NCBI Taxonomy" id="2109914"/>
    <lineage>
        <taxon>Bacteria</taxon>
        <taxon>Pseudomonadati</taxon>
        <taxon>Pseudomonadota</taxon>
        <taxon>Betaproteobacteria</taxon>
        <taxon>Burkholderiales</taxon>
        <taxon>Comamonadaceae</taxon>
        <taxon>Ottowia</taxon>
    </lineage>
</organism>
<sequence length="376" mass="39064">MSKPIAARCARALAATALAACSVSALAAVPAVQRQVLEDLYNSTNGPGWTISTNWLVGDPCEQAWYGVVCSSFGDAVTRITLPGNNLVGTSGVASLPVNFNALTSLIEVNLDANALTGAIPALTGLNDLFYFRVSNNNLTGPIPQLSGLQALEKFLAYSNGLTGPIPELTNLPALEVVSVSYNRLTGSIPPLAGVPTLKLFWARDNQLEGAIPALDSLVALEGFEVSRNALSGVIPPLGSLAVLKELYVSDNQLSGPISALPNTLIRLNASGNNFSGPVPPAPPALLPGLSQLCLPAVAGRANNRDMLPSPDAATNAAWNIATGETDWNAGCRAAAAVAVPTLGQWALMAMGLLMTVMAGLGCARTRQLHQRRQLL</sequence>
<dbReference type="InterPro" id="IPR032675">
    <property type="entry name" value="LRR_dom_sf"/>
</dbReference>
<dbReference type="EMBL" id="CP027666">
    <property type="protein sequence ID" value="AVO35034.1"/>
    <property type="molecule type" value="Genomic_DNA"/>
</dbReference>
<dbReference type="Gene3D" id="3.80.10.10">
    <property type="entry name" value="Ribonuclease Inhibitor"/>
    <property type="match status" value="1"/>
</dbReference>
<dbReference type="InterPro" id="IPR001611">
    <property type="entry name" value="Leu-rich_rpt"/>
</dbReference>
<feature type="transmembrane region" description="Helical" evidence="1">
    <location>
        <begin position="343"/>
        <end position="364"/>
    </location>
</feature>
<gene>
    <name evidence="4" type="ORF">C6570_12910</name>
</gene>
<protein>
    <recommendedName>
        <fullName evidence="3">IPTL-CTERM protein sorting domain-containing protein</fullName>
    </recommendedName>
</protein>
<dbReference type="Pfam" id="PF18203">
    <property type="entry name" value="IPTL-CTERM"/>
    <property type="match status" value="1"/>
</dbReference>
<evidence type="ECO:0000256" key="1">
    <source>
        <dbReference type="SAM" id="Phobius"/>
    </source>
</evidence>
<dbReference type="SUPFAM" id="SSF52058">
    <property type="entry name" value="L domain-like"/>
    <property type="match status" value="1"/>
</dbReference>
<feature type="signal peptide" evidence="2">
    <location>
        <begin position="1"/>
        <end position="27"/>
    </location>
</feature>
<dbReference type="AlphaFoldDB" id="A0A2S0MGL6"/>